<name>A0ABX9XNV5_9PSED</name>
<feature type="transmembrane region" description="Helical" evidence="2">
    <location>
        <begin position="67"/>
        <end position="94"/>
    </location>
</feature>
<evidence type="ECO:0008006" key="5">
    <source>
        <dbReference type="Google" id="ProtNLM"/>
    </source>
</evidence>
<comment type="caution">
    <text evidence="3">The sequence shown here is derived from an EMBL/GenBank/DDBJ whole genome shotgun (WGS) entry which is preliminary data.</text>
</comment>
<evidence type="ECO:0000256" key="1">
    <source>
        <dbReference type="SAM" id="MobiDB-lite"/>
    </source>
</evidence>
<keyword evidence="2" id="KW-0472">Membrane</keyword>
<organism evidence="3 4">
    <name type="scientific">Pseudomonas neustonica</name>
    <dbReference type="NCBI Taxonomy" id="2487346"/>
    <lineage>
        <taxon>Bacteria</taxon>
        <taxon>Pseudomonadati</taxon>
        <taxon>Pseudomonadota</taxon>
        <taxon>Gammaproteobacteria</taxon>
        <taxon>Pseudomonadales</taxon>
        <taxon>Pseudomonadaceae</taxon>
        <taxon>Pseudomonas</taxon>
    </lineage>
</organism>
<evidence type="ECO:0000313" key="4">
    <source>
        <dbReference type="Proteomes" id="UP000275199"/>
    </source>
</evidence>
<evidence type="ECO:0000256" key="2">
    <source>
        <dbReference type="SAM" id="Phobius"/>
    </source>
</evidence>
<keyword evidence="4" id="KW-1185">Reference proteome</keyword>
<keyword evidence="2" id="KW-1133">Transmembrane helix</keyword>
<dbReference type="EMBL" id="RKKU01000003">
    <property type="protein sequence ID" value="ROZ87511.1"/>
    <property type="molecule type" value="Genomic_DNA"/>
</dbReference>
<keyword evidence="2" id="KW-0812">Transmembrane</keyword>
<accession>A0ABX9XNV5</accession>
<feature type="transmembrane region" description="Helical" evidence="2">
    <location>
        <begin position="100"/>
        <end position="123"/>
    </location>
</feature>
<sequence length="153" mass="16790">MSAEPAAEEQQEAQDKTASQDHMQDASLQELLQQLTAMFKHSMAAGGELANLFKLELQLTLGDARRLLLVSIALLPVLLLSWVSLGVLAAWLVYDASASVTWGLVTFTLLQLLLAGALSFMATRYRRQLGFRRTQAHAKRLLQGVQGEPPTTD</sequence>
<dbReference type="RefSeq" id="WP_123888418.1">
    <property type="nucleotide sequence ID" value="NZ_JBPYCX010000001.1"/>
</dbReference>
<protein>
    <recommendedName>
        <fullName evidence="5">Phage holin family protein</fullName>
    </recommendedName>
</protein>
<feature type="compositionally biased region" description="Acidic residues" evidence="1">
    <location>
        <begin position="1"/>
        <end position="12"/>
    </location>
</feature>
<reference evidence="3 4" key="1">
    <citation type="submission" date="2018-11" db="EMBL/GenBank/DDBJ databases">
        <authorList>
            <person name="Jang G.I."/>
            <person name="Hwang C.Y."/>
        </authorList>
    </citation>
    <scope>NUCLEOTIDE SEQUENCE [LARGE SCALE GENOMIC DNA]</scope>
    <source>
        <strain evidence="3 4">SSM26</strain>
    </source>
</reference>
<gene>
    <name evidence="3" type="ORF">EF096_04490</name>
</gene>
<proteinExistence type="predicted"/>
<evidence type="ECO:0000313" key="3">
    <source>
        <dbReference type="EMBL" id="ROZ87511.1"/>
    </source>
</evidence>
<feature type="region of interest" description="Disordered" evidence="1">
    <location>
        <begin position="1"/>
        <end position="20"/>
    </location>
</feature>
<dbReference type="Proteomes" id="UP000275199">
    <property type="component" value="Unassembled WGS sequence"/>
</dbReference>